<feature type="transmembrane region" description="Helical" evidence="1">
    <location>
        <begin position="38"/>
        <end position="61"/>
    </location>
</feature>
<accession>F4GHP8</accession>
<dbReference type="eggNOG" id="COG5523">
    <property type="taxonomic scope" value="Bacteria"/>
</dbReference>
<keyword evidence="1" id="KW-1133">Transmembrane helix</keyword>
<dbReference type="EMBL" id="CP002659">
    <property type="protein sequence ID" value="AEC01586.1"/>
    <property type="molecule type" value="Genomic_DNA"/>
</dbReference>
<dbReference type="AlphaFoldDB" id="F4GHP8"/>
<evidence type="ECO:0008006" key="4">
    <source>
        <dbReference type="Google" id="ProtNLM"/>
    </source>
</evidence>
<dbReference type="OrthoDB" id="9784844at2"/>
<dbReference type="PANTHER" id="PTHR40076">
    <property type="entry name" value="MEMBRANE PROTEIN-RELATED"/>
    <property type="match status" value="1"/>
</dbReference>
<sequence length="195" mass="21710">MMYAKDFRASARTALSGSWGSAVLVTFLMMVISALGSLVLAGIVVMPVISWSFSIIFLAALRRKKIEAQGLFVGFNYFGKIWAMSALSFLFVFFWSLLLVIPGIIKAFSYSMAPYILADHPNMKALDAITASRAMMHGNKWRLFCLQLSFFGWALLACLTFGIGELWLIPYMETATASFYEDIKNKASSQEYAAV</sequence>
<keyword evidence="1" id="KW-0472">Membrane</keyword>
<evidence type="ECO:0000313" key="2">
    <source>
        <dbReference type="EMBL" id="AEC01586.1"/>
    </source>
</evidence>
<gene>
    <name evidence="2" type="ordered locus">Spico_0356</name>
</gene>
<dbReference type="InterPro" id="IPR010380">
    <property type="entry name" value="DUF975"/>
</dbReference>
<dbReference type="Pfam" id="PF06161">
    <property type="entry name" value="DUF975"/>
    <property type="match status" value="1"/>
</dbReference>
<proteinExistence type="predicted"/>
<protein>
    <recommendedName>
        <fullName evidence="4">Integral membrane protein</fullName>
    </recommendedName>
</protein>
<dbReference type="RefSeq" id="WP_013738982.1">
    <property type="nucleotide sequence ID" value="NC_015436.1"/>
</dbReference>
<name>F4GHP8_PARC1</name>
<dbReference type="PANTHER" id="PTHR40076:SF1">
    <property type="entry name" value="MEMBRANE PROTEIN"/>
    <property type="match status" value="1"/>
</dbReference>
<feature type="transmembrane region" description="Helical" evidence="1">
    <location>
        <begin position="12"/>
        <end position="32"/>
    </location>
</feature>
<dbReference type="KEGG" id="scc:Spico_0356"/>
<keyword evidence="1" id="KW-0812">Transmembrane</keyword>
<keyword evidence="3" id="KW-1185">Reference proteome</keyword>
<dbReference type="Proteomes" id="UP000007939">
    <property type="component" value="Chromosome"/>
</dbReference>
<feature type="transmembrane region" description="Helical" evidence="1">
    <location>
        <begin position="150"/>
        <end position="169"/>
    </location>
</feature>
<dbReference type="HOGENOM" id="CLU_045673_1_1_12"/>
<evidence type="ECO:0000256" key="1">
    <source>
        <dbReference type="SAM" id="Phobius"/>
    </source>
</evidence>
<reference evidence="2 3" key="2">
    <citation type="journal article" date="2012" name="Stand. Genomic Sci.">
        <title>Complete genome sequence of the termite hindgut bacterium Spirochaeta coccoides type strain (SPN1(T)), reclassification in the genus Sphaerochaeta as Sphaerochaeta coccoides comb. nov. and emendations of the family Spirochaetaceae and the genus Sphaerochaeta.</title>
        <authorList>
            <person name="Abt B."/>
            <person name="Han C."/>
            <person name="Scheuner C."/>
            <person name="Lu M."/>
            <person name="Lapidus A."/>
            <person name="Nolan M."/>
            <person name="Lucas S."/>
            <person name="Hammon N."/>
            <person name="Deshpande S."/>
            <person name="Cheng J.F."/>
            <person name="Tapia R."/>
            <person name="Goodwin L.A."/>
            <person name="Pitluck S."/>
            <person name="Liolios K."/>
            <person name="Pagani I."/>
            <person name="Ivanova N."/>
            <person name="Mavromatis K."/>
            <person name="Mikhailova N."/>
            <person name="Huntemann M."/>
            <person name="Pati A."/>
            <person name="Chen A."/>
            <person name="Palaniappan K."/>
            <person name="Land M."/>
            <person name="Hauser L."/>
            <person name="Brambilla E.M."/>
            <person name="Rohde M."/>
            <person name="Spring S."/>
            <person name="Gronow S."/>
            <person name="Goker M."/>
            <person name="Woyke T."/>
            <person name="Bristow J."/>
            <person name="Eisen J.A."/>
            <person name="Markowitz V."/>
            <person name="Hugenholtz P."/>
            <person name="Kyrpides N.C."/>
            <person name="Klenk H.P."/>
            <person name="Detter J.C."/>
        </authorList>
    </citation>
    <scope>NUCLEOTIDE SEQUENCE [LARGE SCALE GENOMIC DNA]</scope>
    <source>
        <strain evidence="3">ATCC BAA-1237 / DSM 17374 / SPN1</strain>
    </source>
</reference>
<evidence type="ECO:0000313" key="3">
    <source>
        <dbReference type="Proteomes" id="UP000007939"/>
    </source>
</evidence>
<organism evidence="2 3">
    <name type="scientific">Parasphaerochaeta coccoides (strain ATCC BAA-1237 / DSM 17374 / SPN1)</name>
    <name type="common">Sphaerochaeta coccoides</name>
    <dbReference type="NCBI Taxonomy" id="760011"/>
    <lineage>
        <taxon>Bacteria</taxon>
        <taxon>Pseudomonadati</taxon>
        <taxon>Spirochaetota</taxon>
        <taxon>Spirochaetia</taxon>
        <taxon>Spirochaetales</taxon>
        <taxon>Sphaerochaetaceae</taxon>
        <taxon>Parasphaerochaeta</taxon>
    </lineage>
</organism>
<reference evidence="3" key="1">
    <citation type="submission" date="2011-04" db="EMBL/GenBank/DDBJ databases">
        <title>The complete genome of Spirochaeta coccoides DSM 17374.</title>
        <authorList>
            <person name="Lucas S."/>
            <person name="Copeland A."/>
            <person name="Lapidus A."/>
            <person name="Bruce D."/>
            <person name="Goodwin L."/>
            <person name="Pitluck S."/>
            <person name="Peters L."/>
            <person name="Kyrpides N."/>
            <person name="Mavromatis K."/>
            <person name="Pagani I."/>
            <person name="Ivanova N."/>
            <person name="Ovchinnikova G."/>
            <person name="Lu M."/>
            <person name="Detter J.C."/>
            <person name="Tapia R."/>
            <person name="Han C."/>
            <person name="Land M."/>
            <person name="Hauser L."/>
            <person name="Markowitz V."/>
            <person name="Cheng J.-F."/>
            <person name="Hugenholtz P."/>
            <person name="Woyke T."/>
            <person name="Wu D."/>
            <person name="Spring S."/>
            <person name="Schroeder M."/>
            <person name="Brambilla E."/>
            <person name="Klenk H.-P."/>
            <person name="Eisen J.A."/>
        </authorList>
    </citation>
    <scope>NUCLEOTIDE SEQUENCE [LARGE SCALE GENOMIC DNA]</scope>
    <source>
        <strain evidence="3">ATCC BAA-1237 / DSM 17374 / SPN1</strain>
    </source>
</reference>
<feature type="transmembrane region" description="Helical" evidence="1">
    <location>
        <begin position="81"/>
        <end position="105"/>
    </location>
</feature>